<organism evidence="1 2">
    <name type="scientific">Priestia taiwanensis</name>
    <dbReference type="NCBI Taxonomy" id="1347902"/>
    <lineage>
        <taxon>Bacteria</taxon>
        <taxon>Bacillati</taxon>
        <taxon>Bacillota</taxon>
        <taxon>Bacilli</taxon>
        <taxon>Bacillales</taxon>
        <taxon>Bacillaceae</taxon>
        <taxon>Priestia</taxon>
    </lineage>
</organism>
<reference evidence="1" key="1">
    <citation type="journal article" date="2014" name="Int. J. Syst. Evol. Microbiol.">
        <title>Complete genome sequence of Corynebacterium casei LMG S-19264T (=DSM 44701T), isolated from a smear-ripened cheese.</title>
        <authorList>
            <consortium name="US DOE Joint Genome Institute (JGI-PGF)"/>
            <person name="Walter F."/>
            <person name="Albersmeier A."/>
            <person name="Kalinowski J."/>
            <person name="Ruckert C."/>
        </authorList>
    </citation>
    <scope>NUCLEOTIDE SEQUENCE</scope>
    <source>
        <strain evidence="1">CGMCC 1.12698</strain>
    </source>
</reference>
<keyword evidence="2" id="KW-1185">Reference proteome</keyword>
<reference evidence="1" key="2">
    <citation type="submission" date="2020-09" db="EMBL/GenBank/DDBJ databases">
        <authorList>
            <person name="Sun Q."/>
            <person name="Zhou Y."/>
        </authorList>
    </citation>
    <scope>NUCLEOTIDE SEQUENCE</scope>
    <source>
        <strain evidence="1">CGMCC 1.12698</strain>
    </source>
</reference>
<dbReference type="AlphaFoldDB" id="A0A917AJM1"/>
<evidence type="ECO:0000313" key="2">
    <source>
        <dbReference type="Proteomes" id="UP000605259"/>
    </source>
</evidence>
<dbReference type="Gene3D" id="2.130.10.10">
    <property type="entry name" value="YVTN repeat-like/Quinoprotein amine dehydrogenase"/>
    <property type="match status" value="1"/>
</dbReference>
<dbReference type="SUPFAM" id="SSF69304">
    <property type="entry name" value="Tricorn protease N-terminal domain"/>
    <property type="match status" value="1"/>
</dbReference>
<gene>
    <name evidence="1" type="ORF">GCM10007140_05360</name>
</gene>
<dbReference type="EMBL" id="BMFK01000001">
    <property type="protein sequence ID" value="GGE57915.1"/>
    <property type="molecule type" value="Genomic_DNA"/>
</dbReference>
<proteinExistence type="predicted"/>
<accession>A0A917AJM1</accession>
<evidence type="ECO:0000313" key="1">
    <source>
        <dbReference type="EMBL" id="GGE57915.1"/>
    </source>
</evidence>
<dbReference type="InterPro" id="IPR015943">
    <property type="entry name" value="WD40/YVTN_repeat-like_dom_sf"/>
</dbReference>
<protein>
    <submittedName>
        <fullName evidence="1">Uncharacterized protein</fullName>
    </submittedName>
</protein>
<dbReference type="RefSeq" id="WP_188386898.1">
    <property type="nucleotide sequence ID" value="NZ_BMFK01000001.1"/>
</dbReference>
<comment type="caution">
    <text evidence="1">The sequence shown here is derived from an EMBL/GenBank/DDBJ whole genome shotgun (WGS) entry which is preliminary data.</text>
</comment>
<sequence>MNKRVVGLVCILLAIIVGGNILFQQSQPNQVGKEEKVSERVLATTNKAKKTIELGKSVCDTEASKVMLEYVSDRYVVQQIPNNVYSSSLQVMDLETKQCETIMTVADFQNSIGMYERIIWIEGEQKGEQAYSHIKQYDLRTKEKKHIGTVKKYEEFPGLSMPALIEQDKIVYWVEMEKRKNTVTSTLMMYDIETGEKKEVERLQAVQQGEGFTGGFYRDIIGIEDTLVLTKDITNADHSKTRLLQIKKKDSSMQERELHLDDSAPVYVYGDYRVDTYLGEVSVTSMSTGRVLFHYFHEDETAVYSNPLIRGGYFYVNEGGKKIIVFDMETGEQQDVLEAESVLDLFTYDDRVVVYSRDNGSLFVHVLE</sequence>
<name>A0A917AJM1_9BACI</name>
<dbReference type="Proteomes" id="UP000605259">
    <property type="component" value="Unassembled WGS sequence"/>
</dbReference>